<dbReference type="OrthoDB" id="9803333at2"/>
<dbReference type="Gene3D" id="3.40.50.720">
    <property type="entry name" value="NAD(P)-binding Rossmann-like Domain"/>
    <property type="match status" value="1"/>
</dbReference>
<dbReference type="InterPro" id="IPR020904">
    <property type="entry name" value="Sc_DH/Rdtase_CS"/>
</dbReference>
<dbReference type="AlphaFoldDB" id="A0A1Y2MY27"/>
<name>A0A1Y2MY27_PSEAH</name>
<dbReference type="PRINTS" id="PR00081">
    <property type="entry name" value="GDHRDH"/>
</dbReference>
<keyword evidence="2 4" id="KW-0560">Oxidoreductase</keyword>
<organism evidence="4 5">
    <name type="scientific">Pseudonocardia autotrophica</name>
    <name type="common">Amycolata autotrophica</name>
    <name type="synonym">Nocardia autotrophica</name>
    <dbReference type="NCBI Taxonomy" id="2074"/>
    <lineage>
        <taxon>Bacteria</taxon>
        <taxon>Bacillati</taxon>
        <taxon>Actinomycetota</taxon>
        <taxon>Actinomycetes</taxon>
        <taxon>Pseudonocardiales</taxon>
        <taxon>Pseudonocardiaceae</taxon>
        <taxon>Pseudonocardia</taxon>
    </lineage>
</organism>
<evidence type="ECO:0000313" key="5">
    <source>
        <dbReference type="Proteomes" id="UP000194360"/>
    </source>
</evidence>
<dbReference type="SUPFAM" id="SSF51735">
    <property type="entry name" value="NAD(P)-binding Rossmann-fold domains"/>
    <property type="match status" value="1"/>
</dbReference>
<evidence type="ECO:0000313" key="4">
    <source>
        <dbReference type="EMBL" id="OSY39717.1"/>
    </source>
</evidence>
<dbReference type="InterPro" id="IPR002347">
    <property type="entry name" value="SDR_fam"/>
</dbReference>
<dbReference type="FunFam" id="3.40.50.720:FF:000084">
    <property type="entry name" value="Short-chain dehydrogenase reductase"/>
    <property type="match status" value="1"/>
</dbReference>
<evidence type="ECO:0000256" key="3">
    <source>
        <dbReference type="SAM" id="MobiDB-lite"/>
    </source>
</evidence>
<dbReference type="GO" id="GO:0016491">
    <property type="term" value="F:oxidoreductase activity"/>
    <property type="evidence" value="ECO:0007669"/>
    <property type="project" value="UniProtKB-KW"/>
</dbReference>
<dbReference type="PANTHER" id="PTHR43639:SF1">
    <property type="entry name" value="SHORT-CHAIN DEHYDROGENASE_REDUCTASE FAMILY PROTEIN"/>
    <property type="match status" value="1"/>
</dbReference>
<evidence type="ECO:0000256" key="2">
    <source>
        <dbReference type="ARBA" id="ARBA00023002"/>
    </source>
</evidence>
<dbReference type="PANTHER" id="PTHR43639">
    <property type="entry name" value="OXIDOREDUCTASE, SHORT-CHAIN DEHYDROGENASE/REDUCTASE FAMILY (AFU_ORTHOLOGUE AFUA_5G02870)"/>
    <property type="match status" value="1"/>
</dbReference>
<dbReference type="EC" id="1.-.-.-" evidence="4"/>
<protein>
    <submittedName>
        <fullName evidence="4">General stress protein 39</fullName>
        <ecNumber evidence="4">1.-.-.-</ecNumber>
    </submittedName>
</protein>
<dbReference type="InterPro" id="IPR036291">
    <property type="entry name" value="NAD(P)-bd_dom_sf"/>
</dbReference>
<sequence length="304" mass="30622">MTGPLQNPFTPGAGPMDGRAVLVTGAGQNGELPGVGYATARLVASQGARVAVLDRDPAAAGRTVEQITADGGRAVPVVADVTTDQECAAAVARAAELLDGLDGLVNNVAAGDRAGLFDVTPERFDELLRINLTSAWQITRHAVPLLPPGSSIVNVSSVGVRMRGPGMVYCVAKAGLENLTEGAATTLGPQGIRVNCVQVGAIWGSFAAANMSEDLRGARRDSTALKTEGTAWDVAAAAAFLLGAHARWISGHTLAVEGGPPHRFPPGPPVRTVAGSGDVPDTGDPQHLAGAAVAAAAPGTGGAR</sequence>
<keyword evidence="5" id="KW-1185">Reference proteome</keyword>
<dbReference type="PRINTS" id="PR00080">
    <property type="entry name" value="SDRFAMILY"/>
</dbReference>
<dbReference type="EMBL" id="MIGB01000016">
    <property type="protein sequence ID" value="OSY39717.1"/>
    <property type="molecule type" value="Genomic_DNA"/>
</dbReference>
<dbReference type="STRING" id="2074.BG845_03315"/>
<dbReference type="CDD" id="cd05233">
    <property type="entry name" value="SDR_c"/>
    <property type="match status" value="1"/>
</dbReference>
<comment type="caution">
    <text evidence="4">The sequence shown here is derived from an EMBL/GenBank/DDBJ whole genome shotgun (WGS) entry which is preliminary data.</text>
</comment>
<reference evidence="4 5" key="1">
    <citation type="submission" date="2016-09" db="EMBL/GenBank/DDBJ databases">
        <title>Pseudonocardia autotrophica DSM535, a candidate organism with high potential of specific P450 cytochromes.</title>
        <authorList>
            <person name="Grumaz C."/>
            <person name="Vainshtein Y."/>
            <person name="Kirstahler P."/>
            <person name="Sohn K."/>
        </authorList>
    </citation>
    <scope>NUCLEOTIDE SEQUENCE [LARGE SCALE GENOMIC DNA]</scope>
    <source>
        <strain evidence="4 5">DSM 535</strain>
    </source>
</reference>
<dbReference type="Proteomes" id="UP000194360">
    <property type="component" value="Unassembled WGS sequence"/>
</dbReference>
<dbReference type="RefSeq" id="WP_085913530.1">
    <property type="nucleotide sequence ID" value="NZ_AP018920.1"/>
</dbReference>
<proteinExistence type="inferred from homology"/>
<accession>A0A1Y2MY27</accession>
<dbReference type="PROSITE" id="PS00061">
    <property type="entry name" value="ADH_SHORT"/>
    <property type="match status" value="1"/>
</dbReference>
<feature type="region of interest" description="Disordered" evidence="3">
    <location>
        <begin position="259"/>
        <end position="286"/>
    </location>
</feature>
<gene>
    <name evidence="4" type="primary">ydaD</name>
    <name evidence="4" type="ORF">BG845_03315</name>
</gene>
<comment type="similarity">
    <text evidence="1">Belongs to the short-chain dehydrogenases/reductases (SDR) family.</text>
</comment>
<evidence type="ECO:0000256" key="1">
    <source>
        <dbReference type="ARBA" id="ARBA00006484"/>
    </source>
</evidence>
<dbReference type="Pfam" id="PF13561">
    <property type="entry name" value="adh_short_C2"/>
    <property type="match status" value="1"/>
</dbReference>